<dbReference type="PANTHER" id="PTHR10361">
    <property type="entry name" value="SODIUM-BILE ACID COTRANSPORTER"/>
    <property type="match status" value="1"/>
</dbReference>
<comment type="similarity">
    <text evidence="2">Belongs to the bile acid:sodium symporter (BASS) (TC 2.A.28) family.</text>
</comment>
<dbReference type="InterPro" id="IPR004710">
    <property type="entry name" value="Bilac:Na_transpt"/>
</dbReference>
<evidence type="ECO:0000256" key="2">
    <source>
        <dbReference type="ARBA" id="ARBA00006528"/>
    </source>
</evidence>
<dbReference type="AlphaFoldDB" id="A0A813GUJ9"/>
<feature type="signal peptide" evidence="8">
    <location>
        <begin position="1"/>
        <end position="26"/>
    </location>
</feature>
<feature type="compositionally biased region" description="Low complexity" evidence="6">
    <location>
        <begin position="87"/>
        <end position="98"/>
    </location>
</feature>
<dbReference type="InterPro" id="IPR038770">
    <property type="entry name" value="Na+/solute_symporter_sf"/>
</dbReference>
<evidence type="ECO:0000256" key="6">
    <source>
        <dbReference type="SAM" id="MobiDB-lite"/>
    </source>
</evidence>
<evidence type="ECO:0000256" key="4">
    <source>
        <dbReference type="ARBA" id="ARBA00022989"/>
    </source>
</evidence>
<feature type="transmembrane region" description="Helical" evidence="7">
    <location>
        <begin position="427"/>
        <end position="448"/>
    </location>
</feature>
<feature type="transmembrane region" description="Helical" evidence="7">
    <location>
        <begin position="323"/>
        <end position="344"/>
    </location>
</feature>
<dbReference type="Pfam" id="PF01758">
    <property type="entry name" value="SBF"/>
    <property type="match status" value="1"/>
</dbReference>
<organism evidence="9 10">
    <name type="scientific">Polarella glacialis</name>
    <name type="common">Dinoflagellate</name>
    <dbReference type="NCBI Taxonomy" id="89957"/>
    <lineage>
        <taxon>Eukaryota</taxon>
        <taxon>Sar</taxon>
        <taxon>Alveolata</taxon>
        <taxon>Dinophyceae</taxon>
        <taxon>Suessiales</taxon>
        <taxon>Suessiaceae</taxon>
        <taxon>Polarella</taxon>
    </lineage>
</organism>
<keyword evidence="10" id="KW-1185">Reference proteome</keyword>
<dbReference type="GO" id="GO:0016020">
    <property type="term" value="C:membrane"/>
    <property type="evidence" value="ECO:0007669"/>
    <property type="project" value="UniProtKB-SubCell"/>
</dbReference>
<proteinExistence type="inferred from homology"/>
<feature type="transmembrane region" description="Helical" evidence="7">
    <location>
        <begin position="278"/>
        <end position="311"/>
    </location>
</feature>
<reference evidence="9" key="1">
    <citation type="submission" date="2021-02" db="EMBL/GenBank/DDBJ databases">
        <authorList>
            <person name="Dougan E. K."/>
            <person name="Rhodes N."/>
            <person name="Thang M."/>
            <person name="Chan C."/>
        </authorList>
    </citation>
    <scope>NUCLEOTIDE SEQUENCE</scope>
</reference>
<name>A0A813GUJ9_POLGL</name>
<dbReference type="PANTHER" id="PTHR10361:SF30">
    <property type="entry name" value="SODIUM_METABOLITE COTRANSPORTER BASS6, CHLOROPLASTIC-RELATED"/>
    <property type="match status" value="1"/>
</dbReference>
<keyword evidence="5 7" id="KW-0472">Membrane</keyword>
<evidence type="ECO:0000256" key="7">
    <source>
        <dbReference type="SAM" id="Phobius"/>
    </source>
</evidence>
<feature type="transmembrane region" description="Helical" evidence="7">
    <location>
        <begin position="189"/>
        <end position="213"/>
    </location>
</feature>
<dbReference type="EMBL" id="CAJNNV010029656">
    <property type="protein sequence ID" value="CAE8629547.1"/>
    <property type="molecule type" value="Genomic_DNA"/>
</dbReference>
<gene>
    <name evidence="9" type="ORF">PGLA1383_LOCUS45998</name>
</gene>
<keyword evidence="3 7" id="KW-0812">Transmembrane</keyword>
<keyword evidence="4 7" id="KW-1133">Transmembrane helix</keyword>
<protein>
    <submittedName>
        <fullName evidence="9">Uncharacterized protein</fullName>
    </submittedName>
</protein>
<evidence type="ECO:0000256" key="3">
    <source>
        <dbReference type="ARBA" id="ARBA00022692"/>
    </source>
</evidence>
<evidence type="ECO:0000256" key="8">
    <source>
        <dbReference type="SAM" id="SignalP"/>
    </source>
</evidence>
<comment type="subcellular location">
    <subcellularLocation>
        <location evidence="1">Membrane</location>
        <topology evidence="1">Multi-pass membrane protein</topology>
    </subcellularLocation>
</comment>
<sequence length="452" mass="46668">MQVAQQGDRWLHSCLLLMACVIPSSASSYSFPHHRHAELQVSCRRHALKVNPGGPLATDGAAPSATRSAIAGGTALFASTARFRTRNNNNNNNSNSSNLAQSVDAPGTSQHRIQPQTFAGLLEGFTRLFPLWTLVAAAVGLCNPGLCAGLGSQQAFQRGISLLMISMGLSLTPHDLLRTLRTLRSSPVPLLLNAGCCFVLMPLLAVCLGAVLFPSNADLRAGLILLGCVSGGQASNLCALLAKGDAALSVVLTLSTTLLGVLATPALVQLLISGGGSATALVVPAAGALAVLQSTASFVLAPLFSGLLLAWLLPQAAAKVTPFCAPAGIAATLALVAGGAANSAPQLLQIHGIPGISTGFFRMWRVHLASILLPLLGGWFALRLARGLGLQDRAVRTLTIETLVKSPTLAYVLALRHFGPEATIVPAAAMVWLATLGALTAAVWARILPPDS</sequence>
<evidence type="ECO:0000313" key="10">
    <source>
        <dbReference type="Proteomes" id="UP000654075"/>
    </source>
</evidence>
<feature type="chain" id="PRO_5032559803" evidence="8">
    <location>
        <begin position="27"/>
        <end position="452"/>
    </location>
</feature>
<evidence type="ECO:0000256" key="1">
    <source>
        <dbReference type="ARBA" id="ARBA00004141"/>
    </source>
</evidence>
<dbReference type="Proteomes" id="UP000654075">
    <property type="component" value="Unassembled WGS sequence"/>
</dbReference>
<comment type="caution">
    <text evidence="9">The sequence shown here is derived from an EMBL/GenBank/DDBJ whole genome shotgun (WGS) entry which is preliminary data.</text>
</comment>
<keyword evidence="8" id="KW-0732">Signal</keyword>
<evidence type="ECO:0000313" key="9">
    <source>
        <dbReference type="EMBL" id="CAE8629547.1"/>
    </source>
</evidence>
<dbReference type="InterPro" id="IPR002657">
    <property type="entry name" value="BilAc:Na_symport/Acr3"/>
</dbReference>
<dbReference type="OMA" id="VFSPWMN"/>
<dbReference type="OrthoDB" id="203097at2759"/>
<evidence type="ECO:0000256" key="5">
    <source>
        <dbReference type="ARBA" id="ARBA00023136"/>
    </source>
</evidence>
<feature type="transmembrane region" description="Helical" evidence="7">
    <location>
        <begin position="364"/>
        <end position="382"/>
    </location>
</feature>
<feature type="region of interest" description="Disordered" evidence="6">
    <location>
        <begin position="85"/>
        <end position="110"/>
    </location>
</feature>
<feature type="transmembrane region" description="Helical" evidence="7">
    <location>
        <begin position="249"/>
        <end position="272"/>
    </location>
</feature>
<dbReference type="Gene3D" id="1.20.1530.20">
    <property type="match status" value="1"/>
</dbReference>
<feature type="transmembrane region" description="Helical" evidence="7">
    <location>
        <begin position="219"/>
        <end position="242"/>
    </location>
</feature>
<accession>A0A813GUJ9</accession>